<evidence type="ECO:0000256" key="7">
    <source>
        <dbReference type="ARBA" id="ARBA00023056"/>
    </source>
</evidence>
<dbReference type="EMBL" id="LS483254">
    <property type="protein sequence ID" value="SQD93001.1"/>
    <property type="molecule type" value="Genomic_DNA"/>
</dbReference>
<feature type="binding site" evidence="9">
    <location>
        <position position="169"/>
    </location>
    <ligand>
        <name>alpha-D-glucose 1-phosphate</name>
        <dbReference type="ChEBI" id="CHEBI:58601"/>
    </ligand>
</feature>
<feature type="site" description="Could play a key role in the communication between the regulatory and the substrate sites" evidence="9">
    <location>
        <position position="97"/>
    </location>
</feature>
<comment type="catalytic activity">
    <reaction evidence="9">
        <text>alpha-D-glucose 1-phosphate + ATP + H(+) = ADP-alpha-D-glucose + diphosphate</text>
        <dbReference type="Rhea" id="RHEA:12120"/>
        <dbReference type="ChEBI" id="CHEBI:15378"/>
        <dbReference type="ChEBI" id="CHEBI:30616"/>
        <dbReference type="ChEBI" id="CHEBI:33019"/>
        <dbReference type="ChEBI" id="CHEBI:57498"/>
        <dbReference type="ChEBI" id="CHEBI:58601"/>
        <dbReference type="EC" id="2.7.7.27"/>
    </reaction>
</comment>
<dbReference type="GO" id="GO:0005978">
    <property type="term" value="P:glycogen biosynthetic process"/>
    <property type="evidence" value="ECO:0007669"/>
    <property type="project" value="UniProtKB-UniRule"/>
</dbReference>
<dbReference type="InterPro" id="IPR005836">
    <property type="entry name" value="ADP_Glu_pyroP_CS"/>
</dbReference>
<evidence type="ECO:0000256" key="4">
    <source>
        <dbReference type="ARBA" id="ARBA00022695"/>
    </source>
</evidence>
<dbReference type="InterPro" id="IPR011831">
    <property type="entry name" value="ADP-Glc_PPase"/>
</dbReference>
<dbReference type="InterPro" id="IPR056818">
    <property type="entry name" value="GlmU/GlgC-like_hexapep"/>
</dbReference>
<evidence type="ECO:0000313" key="12">
    <source>
        <dbReference type="EMBL" id="SQD93001.1"/>
    </source>
</evidence>
<gene>
    <name evidence="9 12" type="primary">glgC</name>
    <name evidence="12" type="ORF">BARAN1_0977</name>
</gene>
<dbReference type="PANTHER" id="PTHR43523">
    <property type="entry name" value="GLUCOSE-1-PHOSPHATE ADENYLYLTRANSFERASE-RELATED"/>
    <property type="match status" value="1"/>
</dbReference>
<feature type="domain" description="Nucleotidyl transferase" evidence="10">
    <location>
        <begin position="7"/>
        <end position="276"/>
    </location>
</feature>
<dbReference type="InterPro" id="IPR011004">
    <property type="entry name" value="Trimer_LpxA-like_sf"/>
</dbReference>
<dbReference type="Gene3D" id="3.90.550.10">
    <property type="entry name" value="Spore Coat Polysaccharide Biosynthesis Protein SpsA, Chain A"/>
    <property type="match status" value="1"/>
</dbReference>
<sequence length="409" mass="45394">MVSGVLAFVLAGGRGQRLYPLTRDRAKPAVPFAGLYRIIDFTLTNCLHSGLRHILVLTQYKSLSLERHIQIGWSIFSPALGEFLITVPPQQRAAEHWYLGTADAIYQNWYSVERFAMEQGAPEAILILAGDHVYKMDYRPMVRFHQEREADLTVGVVAVPLAEAAGELGVLVVNGEGSVLHFQEKPAQPAPSPTDPAVCLASMGIYVFRPEVLARRLEEDAQTADSSHDFGRDVINRMVGEDRVFAFPLERANKNPLPYWRDVGTLDAYWEAHMDLVAITPKFNLYDREWPIHTYHEPWPPAKTVHDEPDRTGTAVNSLLSPGSIVSGSHVARSVLSPGVRVNSYATVEDSVLLAGVDVGRGARIRRAIVDKGVRIPPGERIGYDPETDRARFTITEAGIVVLPKEARF</sequence>
<dbReference type="GO" id="GO:0005524">
    <property type="term" value="F:ATP binding"/>
    <property type="evidence" value="ECO:0007669"/>
    <property type="project" value="UniProtKB-KW"/>
</dbReference>
<dbReference type="InterPro" id="IPR023049">
    <property type="entry name" value="GlgC_bac"/>
</dbReference>
<evidence type="ECO:0000256" key="6">
    <source>
        <dbReference type="ARBA" id="ARBA00022840"/>
    </source>
</evidence>
<dbReference type="CDD" id="cd02508">
    <property type="entry name" value="ADP_Glucose_PP"/>
    <property type="match status" value="1"/>
</dbReference>
<protein>
    <recommendedName>
        <fullName evidence="9">Glucose-1-phosphate adenylyltransferase</fullName>
        <ecNumber evidence="9">2.7.7.27</ecNumber>
    </recommendedName>
    <alternativeName>
        <fullName evidence="9">ADP-glucose pyrophosphorylase</fullName>
        <shortName evidence="9">ADPGlc PPase</shortName>
    </alternativeName>
    <alternativeName>
        <fullName evidence="9">ADP-glucose synthase</fullName>
    </alternativeName>
</protein>
<dbReference type="KEGG" id="bana:BARAN1_0977"/>
<evidence type="ECO:0000313" key="13">
    <source>
        <dbReference type="Proteomes" id="UP000249818"/>
    </source>
</evidence>
<feature type="binding site" evidence="9">
    <location>
        <position position="202"/>
    </location>
    <ligand>
        <name>alpha-D-glucose 1-phosphate</name>
        <dbReference type="ChEBI" id="CHEBI:58601"/>
    </ligand>
</feature>
<keyword evidence="2 9" id="KW-0321">Glycogen metabolism</keyword>
<feature type="binding site" evidence="9">
    <location>
        <begin position="184"/>
        <end position="185"/>
    </location>
    <ligand>
        <name>alpha-D-glucose 1-phosphate</name>
        <dbReference type="ChEBI" id="CHEBI:58601"/>
    </ligand>
</feature>
<dbReference type="RefSeq" id="WP_122031401.1">
    <property type="nucleotide sequence ID" value="NZ_LS483254.1"/>
</dbReference>
<dbReference type="SUPFAM" id="SSF53448">
    <property type="entry name" value="Nucleotide-diphospho-sugar transferases"/>
    <property type="match status" value="1"/>
</dbReference>
<dbReference type="NCBIfam" id="NF002023">
    <property type="entry name" value="PRK00844.1"/>
    <property type="match status" value="1"/>
</dbReference>
<dbReference type="NCBIfam" id="NF001947">
    <property type="entry name" value="PRK00725.1"/>
    <property type="match status" value="1"/>
</dbReference>
<comment type="pathway">
    <text evidence="9">Glycan biosynthesis; glycogen biosynthesis.</text>
</comment>
<evidence type="ECO:0000256" key="1">
    <source>
        <dbReference type="ARBA" id="ARBA00010443"/>
    </source>
</evidence>
<keyword evidence="3 9" id="KW-0808">Transferase</keyword>
<dbReference type="AlphaFoldDB" id="A0A2X3KK27"/>
<dbReference type="CDD" id="cd04651">
    <property type="entry name" value="LbH_G1P_AT_C"/>
    <property type="match status" value="1"/>
</dbReference>
<dbReference type="SUPFAM" id="SSF51161">
    <property type="entry name" value="Trimeric LpxA-like enzymes"/>
    <property type="match status" value="1"/>
</dbReference>
<keyword evidence="7 9" id="KW-0320">Glycogen biosynthesis</keyword>
<evidence type="ECO:0000259" key="11">
    <source>
        <dbReference type="Pfam" id="PF24894"/>
    </source>
</evidence>
<evidence type="ECO:0000259" key="10">
    <source>
        <dbReference type="Pfam" id="PF00483"/>
    </source>
</evidence>
<dbReference type="EC" id="2.7.7.27" evidence="9"/>
<keyword evidence="13" id="KW-1185">Reference proteome</keyword>
<comment type="function">
    <text evidence="9">Involved in the biosynthesis of ADP-glucose, a building block required for the elongation reactions to produce glycogen. Catalyzes the reaction between ATP and alpha-D-glucose 1-phosphate (G1P) to produce pyrophosphate and ADP-Glc.</text>
</comment>
<comment type="similarity">
    <text evidence="1 9">Belongs to the bacterial/plant glucose-1-phosphate adenylyltransferase family.</text>
</comment>
<evidence type="ECO:0000256" key="9">
    <source>
        <dbReference type="HAMAP-Rule" id="MF_00624"/>
    </source>
</evidence>
<dbReference type="Proteomes" id="UP000249818">
    <property type="component" value="Chromosome BARAN1"/>
</dbReference>
<evidence type="ECO:0000256" key="5">
    <source>
        <dbReference type="ARBA" id="ARBA00022741"/>
    </source>
</evidence>
<dbReference type="UniPathway" id="UPA00164"/>
<dbReference type="OrthoDB" id="9801810at2"/>
<proteinExistence type="inferred from homology"/>
<keyword evidence="5 9" id="KW-0547">Nucleotide-binding</keyword>
<keyword evidence="4 9" id="KW-0548">Nucleotidyltransferase</keyword>
<dbReference type="Gene3D" id="2.160.10.10">
    <property type="entry name" value="Hexapeptide repeat proteins"/>
    <property type="match status" value="1"/>
</dbReference>
<evidence type="ECO:0000256" key="8">
    <source>
        <dbReference type="ARBA" id="ARBA00023277"/>
    </source>
</evidence>
<dbReference type="HAMAP" id="MF_00624">
    <property type="entry name" value="GlgC"/>
    <property type="match status" value="1"/>
</dbReference>
<reference evidence="13" key="1">
    <citation type="submission" date="2018-05" db="EMBL/GenBank/DDBJ databases">
        <authorList>
            <person name="Hao L."/>
        </authorList>
    </citation>
    <scope>NUCLEOTIDE SEQUENCE [LARGE SCALE GENOMIC DNA]</scope>
</reference>
<dbReference type="PROSITE" id="PS00810">
    <property type="entry name" value="ADP_GLC_PYROPHOSPH_3"/>
    <property type="match status" value="1"/>
</dbReference>
<dbReference type="PANTHER" id="PTHR43523:SF2">
    <property type="entry name" value="GLUCOSE-1-PHOSPHATE ADENYLYLTRANSFERASE"/>
    <property type="match status" value="1"/>
</dbReference>
<dbReference type="Pfam" id="PF00483">
    <property type="entry name" value="NTP_transferase"/>
    <property type="match status" value="1"/>
</dbReference>
<name>A0A2X3KK27_9BACT</name>
<dbReference type="Pfam" id="PF24894">
    <property type="entry name" value="Hexapep_GlmU"/>
    <property type="match status" value="1"/>
</dbReference>
<organism evidence="12 13">
    <name type="scientific">Candidatus Bipolaricaulis anaerobius</name>
    <dbReference type="NCBI Taxonomy" id="2026885"/>
    <lineage>
        <taxon>Bacteria</taxon>
        <taxon>Candidatus Bipolaricaulota</taxon>
        <taxon>Candidatus Bipolaricaulia</taxon>
        <taxon>Candidatus Bipolaricaulales</taxon>
        <taxon>Candidatus Bipolaricaulaceae</taxon>
        <taxon>Candidatus Bipolaricaulis</taxon>
    </lineage>
</organism>
<keyword evidence="8 9" id="KW-0119">Carbohydrate metabolism</keyword>
<feature type="binding site" evidence="9">
    <location>
        <position position="98"/>
    </location>
    <ligand>
        <name>alpha-D-glucose 1-phosphate</name>
        <dbReference type="ChEBI" id="CHEBI:58601"/>
    </ligand>
</feature>
<dbReference type="PROSITE" id="PS00809">
    <property type="entry name" value="ADP_GLC_PYROPHOSPH_2"/>
    <property type="match status" value="1"/>
</dbReference>
<dbReference type="InterPro" id="IPR005835">
    <property type="entry name" value="NTP_transferase_dom"/>
</dbReference>
<accession>A0A2X3KK27</accession>
<evidence type="ECO:0000256" key="3">
    <source>
        <dbReference type="ARBA" id="ARBA00022679"/>
    </source>
</evidence>
<feature type="domain" description="Glucose-1-phosphate adenylyltransferase/Bifunctional protein GlmU-like C-terminal hexapeptide" evidence="11">
    <location>
        <begin position="300"/>
        <end position="402"/>
    </location>
</feature>
<keyword evidence="6 9" id="KW-0067">ATP-binding</keyword>
<dbReference type="GO" id="GO:0008878">
    <property type="term" value="F:glucose-1-phosphate adenylyltransferase activity"/>
    <property type="evidence" value="ECO:0007669"/>
    <property type="project" value="UniProtKB-UniRule"/>
</dbReference>
<feature type="site" description="Could play a key role in the communication between the regulatory and the substrate sites" evidence="9">
    <location>
        <position position="59"/>
    </location>
</feature>
<dbReference type="InterPro" id="IPR029044">
    <property type="entry name" value="Nucleotide-diphossugar_trans"/>
</dbReference>
<comment type="subunit">
    <text evidence="9">Homotetramer.</text>
</comment>
<evidence type="ECO:0000256" key="2">
    <source>
        <dbReference type="ARBA" id="ARBA00022600"/>
    </source>
</evidence>
<dbReference type="NCBIfam" id="TIGR02091">
    <property type="entry name" value="glgC"/>
    <property type="match status" value="1"/>
</dbReference>